<sequence>MMGMDADLPILVPSDPFHPRDEKGRITFLLQFRLLCRNRSDQLPDLVRVLLGEFERIDPVFRWRSDFSITLPTSQNVFPVKKGESLSLDLLLRTSDRGRNDLTLLIQCDNDAFACEDNRNIVFDEVSNVTESVTFTVSSTVTPGTIVLVFIVLQKTDEKNEDFEETKDWDSVDLYLVVTDGATDVDQPQLEMSTFDFDDCTGHVDEETCAEHSWTLELRATDSTGISQVRFARDGKEEHLKLPSDGGLMTEWVSSHPLHGTCCNKTLEVSVVDGAGNVETRLISVARAALEPESEANLALIFGVVGAVLLLLMIIIAVGIFFWKRKIQKKEDLSDKQDDDAAFS</sequence>
<proteinExistence type="predicted"/>
<reference evidence="1" key="1">
    <citation type="submission" date="2020-11" db="EMBL/GenBank/DDBJ databases">
        <authorList>
            <person name="Tran Van P."/>
        </authorList>
    </citation>
    <scope>NUCLEOTIDE SEQUENCE</scope>
</reference>
<dbReference type="AlphaFoldDB" id="A0A7R8ZNP7"/>
<protein>
    <submittedName>
        <fullName evidence="1">Uncharacterized protein</fullName>
    </submittedName>
</protein>
<gene>
    <name evidence="1" type="ORF">CTOB1V02_LOCUS3942</name>
</gene>
<name>A0A7R8ZNP7_9CRUS</name>
<organism evidence="1">
    <name type="scientific">Cyprideis torosa</name>
    <dbReference type="NCBI Taxonomy" id="163714"/>
    <lineage>
        <taxon>Eukaryota</taxon>
        <taxon>Metazoa</taxon>
        <taxon>Ecdysozoa</taxon>
        <taxon>Arthropoda</taxon>
        <taxon>Crustacea</taxon>
        <taxon>Oligostraca</taxon>
        <taxon>Ostracoda</taxon>
        <taxon>Podocopa</taxon>
        <taxon>Podocopida</taxon>
        <taxon>Cytherocopina</taxon>
        <taxon>Cytheroidea</taxon>
        <taxon>Cytherideidae</taxon>
        <taxon>Cyprideis</taxon>
    </lineage>
</organism>
<accession>A0A7R8ZNP7</accession>
<dbReference type="EMBL" id="OB660721">
    <property type="protein sequence ID" value="CAD7226016.1"/>
    <property type="molecule type" value="Genomic_DNA"/>
</dbReference>
<evidence type="ECO:0000313" key="1">
    <source>
        <dbReference type="EMBL" id="CAD7226016.1"/>
    </source>
</evidence>